<proteinExistence type="predicted"/>
<reference evidence="1" key="2">
    <citation type="submission" date="2010-02" db="EMBL/GenBank/DDBJ databases">
        <authorList>
            <person name="Genoscope - CEA"/>
        </authorList>
    </citation>
    <scope>NUCLEOTIDE SEQUENCE</scope>
    <source>
        <strain evidence="1">CFBP2957</strain>
        <plasmid evidence="1">RCFBPv3_mp</plasmid>
    </source>
</reference>
<accession>D8P5M3</accession>
<sequence length="71" mass="8256">MVRTASRVKMTIETVHVARPIRLMFWTHWVVWVCAPEAENDVVNVNVTRMERTSAQYPPDCTWAADMYVST</sequence>
<organism evidence="1">
    <name type="scientific">Ralstonia solanacearum CFBP2957</name>
    <dbReference type="NCBI Taxonomy" id="859656"/>
    <lineage>
        <taxon>Bacteria</taxon>
        <taxon>Pseudomonadati</taxon>
        <taxon>Pseudomonadota</taxon>
        <taxon>Betaproteobacteria</taxon>
        <taxon>Burkholderiales</taxon>
        <taxon>Burkholderiaceae</taxon>
        <taxon>Ralstonia</taxon>
        <taxon>Ralstonia solanacearum species complex</taxon>
    </lineage>
</organism>
<keyword evidence="1" id="KW-0614">Plasmid</keyword>
<gene>
    <name evidence="1" type="ORF">RCFBP_mp30120</name>
</gene>
<reference evidence="1" key="1">
    <citation type="journal article" date="2010" name="BMC Genomics">
        <title>Genomes of three tomato pathogens within the Ralstonia solanacearum species complex reveal significant evolutionary divergence.</title>
        <authorList>
            <person name="Remenant B."/>
            <person name="Coupat-Goutaland B."/>
            <person name="Guidot A."/>
            <person name="Cellier G."/>
            <person name="Wicker E."/>
            <person name="Allen C."/>
            <person name="Fegan M."/>
            <person name="Pruvost O."/>
            <person name="Elbaz M."/>
            <person name="Calteau A."/>
            <person name="Salvignol G."/>
            <person name="Mornico D."/>
            <person name="Mangenot S."/>
            <person name="Barbe V."/>
            <person name="Medigue C."/>
            <person name="Prior P."/>
        </authorList>
    </citation>
    <scope>NUCLEOTIDE SEQUENCE [LARGE SCALE GENOMIC DNA]</scope>
    <source>
        <strain evidence="1">CFBP2957</strain>
        <plasmid evidence="1">RCFBPv3_mp</plasmid>
    </source>
</reference>
<evidence type="ECO:0000313" key="1">
    <source>
        <dbReference type="EMBL" id="CBJ54209.1"/>
    </source>
</evidence>
<protein>
    <submittedName>
        <fullName evidence="1">Uncharacterized protein</fullName>
    </submittedName>
</protein>
<geneLocation type="plasmid" evidence="1">
    <name>RCFBPv3_mp</name>
</geneLocation>
<dbReference type="AlphaFoldDB" id="D8P5M3"/>
<dbReference type="EMBL" id="FP885907">
    <property type="protein sequence ID" value="CBJ54209.1"/>
    <property type="molecule type" value="Genomic_DNA"/>
</dbReference>
<name>D8P5M3_RALSL</name>